<evidence type="ECO:0000256" key="5">
    <source>
        <dbReference type="ARBA" id="ARBA00023210"/>
    </source>
</evidence>
<evidence type="ECO:0000256" key="6">
    <source>
        <dbReference type="ARBA" id="ARBA00023306"/>
    </source>
</evidence>
<keyword evidence="8" id="KW-1185">Reference proteome</keyword>
<evidence type="ECO:0000256" key="2">
    <source>
        <dbReference type="ARBA" id="ARBA00009323"/>
    </source>
</evidence>
<comment type="caution">
    <text evidence="7">The sequence shown here is derived from an EMBL/GenBank/DDBJ whole genome shotgun (WGS) entry which is preliminary data.</text>
</comment>
<comment type="similarity">
    <text evidence="2">Belongs to the SsgA family.</text>
</comment>
<dbReference type="InterPro" id="IPR006776">
    <property type="entry name" value="SsgB"/>
</dbReference>
<proteinExistence type="inferred from homology"/>
<dbReference type="RefSeq" id="WP_168541419.1">
    <property type="nucleotide sequence ID" value="NZ_JAAWWP010000013.1"/>
</dbReference>
<keyword evidence="5" id="KW-0717">Septation</keyword>
<dbReference type="Gene3D" id="2.30.31.20">
    <property type="entry name" value="Sporulation-specific cell division protein SsgB"/>
    <property type="match status" value="1"/>
</dbReference>
<accession>A0ABX1H927</accession>
<gene>
    <name evidence="7" type="ORF">HFV08_21300</name>
</gene>
<sequence>MSSVSHSVEVRLIAVAPRIPVIPATLHYDGRDPFAVRMTFPAHAALRGQEVCWTFGRELLAEGLEQEAGEGDVRVRPYGYGRTILEFHGAEGIAVVHIVTEQLRGFLDLTRALVPPGEEHLFADIEQDLADALDDVC</sequence>
<keyword evidence="4" id="KW-0749">Sporulation</keyword>
<evidence type="ECO:0000256" key="3">
    <source>
        <dbReference type="ARBA" id="ARBA00022618"/>
    </source>
</evidence>
<keyword evidence="6" id="KW-0131">Cell cycle</keyword>
<dbReference type="Proteomes" id="UP000772196">
    <property type="component" value="Unassembled WGS sequence"/>
</dbReference>
<organism evidence="7 8">
    <name type="scientific">Streptomyces physcomitrii</name>
    <dbReference type="NCBI Taxonomy" id="2724184"/>
    <lineage>
        <taxon>Bacteria</taxon>
        <taxon>Bacillati</taxon>
        <taxon>Actinomycetota</taxon>
        <taxon>Actinomycetes</taxon>
        <taxon>Kitasatosporales</taxon>
        <taxon>Streptomycetaceae</taxon>
        <taxon>Streptomyces</taxon>
    </lineage>
</organism>
<reference evidence="7 8" key="1">
    <citation type="submission" date="2020-04" db="EMBL/GenBank/DDBJ databases">
        <title>Phylogenetic Diversity and Antibacterial Activity against Ralstonia solanacearum of Endophytic Actinomycete Isolated from Moss.</title>
        <authorList>
            <person name="Zhuang X."/>
        </authorList>
    </citation>
    <scope>NUCLEOTIDE SEQUENCE [LARGE SCALE GENOMIC DNA]</scope>
    <source>
        <strain evidence="7 8">LD120</strain>
    </source>
</reference>
<name>A0ABX1H927_9ACTN</name>
<keyword evidence="3" id="KW-0132">Cell division</keyword>
<evidence type="ECO:0000256" key="1">
    <source>
        <dbReference type="ARBA" id="ARBA00004431"/>
    </source>
</evidence>
<dbReference type="InterPro" id="IPR038658">
    <property type="entry name" value="SsgB_sf"/>
</dbReference>
<protein>
    <submittedName>
        <fullName evidence="7">SsgA family sporulation/cell division regulator</fullName>
    </submittedName>
</protein>
<comment type="subcellular location">
    <subcellularLocation>
        <location evidence="1">Cell septum</location>
    </subcellularLocation>
</comment>
<evidence type="ECO:0000313" key="7">
    <source>
        <dbReference type="EMBL" id="NKI43739.1"/>
    </source>
</evidence>
<evidence type="ECO:0000313" key="8">
    <source>
        <dbReference type="Proteomes" id="UP000772196"/>
    </source>
</evidence>
<dbReference type="EMBL" id="JAAWWP010000013">
    <property type="protein sequence ID" value="NKI43739.1"/>
    <property type="molecule type" value="Genomic_DNA"/>
</dbReference>
<evidence type="ECO:0000256" key="4">
    <source>
        <dbReference type="ARBA" id="ARBA00022969"/>
    </source>
</evidence>
<dbReference type="Pfam" id="PF04686">
    <property type="entry name" value="SsgA"/>
    <property type="match status" value="1"/>
</dbReference>